<evidence type="ECO:0000313" key="1">
    <source>
        <dbReference type="EMBL" id="KAI0516179.1"/>
    </source>
</evidence>
<dbReference type="PANTHER" id="PTHR11439:SF483">
    <property type="entry name" value="PEPTIDE SYNTHASE GLIP-LIKE, PUTATIVE (AFU_ORTHOLOGUE AFUA_3G12920)-RELATED"/>
    <property type="match status" value="1"/>
</dbReference>
<dbReference type="Proteomes" id="UP000829196">
    <property type="component" value="Unassembled WGS sequence"/>
</dbReference>
<dbReference type="OrthoDB" id="1931513at2759"/>
<evidence type="ECO:0000313" key="2">
    <source>
        <dbReference type="Proteomes" id="UP000829196"/>
    </source>
</evidence>
<proteinExistence type="predicted"/>
<dbReference type="EMBL" id="JAGYWB010000007">
    <property type="protein sequence ID" value="KAI0516179.1"/>
    <property type="molecule type" value="Genomic_DNA"/>
</dbReference>
<evidence type="ECO:0008006" key="3">
    <source>
        <dbReference type="Google" id="ProtNLM"/>
    </source>
</evidence>
<reference evidence="1" key="1">
    <citation type="journal article" date="2022" name="Front. Genet.">
        <title>Chromosome-Scale Assembly of the Dendrobium nobile Genome Provides Insights Into the Molecular Mechanism of the Biosynthesis of the Medicinal Active Ingredient of Dendrobium.</title>
        <authorList>
            <person name="Xu Q."/>
            <person name="Niu S.-C."/>
            <person name="Li K.-L."/>
            <person name="Zheng P.-J."/>
            <person name="Zhang X.-J."/>
            <person name="Jia Y."/>
            <person name="Liu Y."/>
            <person name="Niu Y.-X."/>
            <person name="Yu L.-H."/>
            <person name="Chen D.-F."/>
            <person name="Zhang G.-Q."/>
        </authorList>
    </citation>
    <scope>NUCLEOTIDE SEQUENCE</scope>
    <source>
        <tissue evidence="1">Leaf</tissue>
    </source>
</reference>
<dbReference type="SUPFAM" id="SSF56672">
    <property type="entry name" value="DNA/RNA polymerases"/>
    <property type="match status" value="1"/>
</dbReference>
<protein>
    <recommendedName>
        <fullName evidence="3">Mitochondrial protein</fullName>
    </recommendedName>
</protein>
<comment type="caution">
    <text evidence="1">The sequence shown here is derived from an EMBL/GenBank/DDBJ whole genome shotgun (WGS) entry which is preliminary data.</text>
</comment>
<organism evidence="1 2">
    <name type="scientific">Dendrobium nobile</name>
    <name type="common">Orchid</name>
    <dbReference type="NCBI Taxonomy" id="94219"/>
    <lineage>
        <taxon>Eukaryota</taxon>
        <taxon>Viridiplantae</taxon>
        <taxon>Streptophyta</taxon>
        <taxon>Embryophyta</taxon>
        <taxon>Tracheophyta</taxon>
        <taxon>Spermatophyta</taxon>
        <taxon>Magnoliopsida</taxon>
        <taxon>Liliopsida</taxon>
        <taxon>Asparagales</taxon>
        <taxon>Orchidaceae</taxon>
        <taxon>Epidendroideae</taxon>
        <taxon>Malaxideae</taxon>
        <taxon>Dendrobiinae</taxon>
        <taxon>Dendrobium</taxon>
    </lineage>
</organism>
<keyword evidence="2" id="KW-1185">Reference proteome</keyword>
<sequence length="289" mass="32323">MKNLGLAHRFLGIKIQKLQDKYFLSQSAYANSILNSVNLLHCNPLSNPSCTKLPDQVPNDSNLSANETYKRVTGSLQYLTLTRPDIAHAVNVLSQHLHEPSQTHAYLLKRLLRYIKGTLSFGLPILPGTLNLSTYSDAGWAGDPVTRKSTTGHCTYLGSTLVSWTVKKQTTVARSSTESEYRALAAATADTIWLKRLLNDFSKQHSQPIELFCDNTSAIALAHNPVYHACTKHIEIDHQFVRDHIQNQVIRLTPIGTLHQIADIFTKPLPTARFKDLRSKLTIQDESLV</sequence>
<accession>A0A8T3BNW8</accession>
<dbReference type="InterPro" id="IPR043502">
    <property type="entry name" value="DNA/RNA_pol_sf"/>
</dbReference>
<gene>
    <name evidence="1" type="ORF">KFK09_008851</name>
</gene>
<name>A0A8T3BNW8_DENNO</name>
<dbReference type="AlphaFoldDB" id="A0A8T3BNW8"/>
<dbReference type="CDD" id="cd09272">
    <property type="entry name" value="RNase_HI_RT_Ty1"/>
    <property type="match status" value="1"/>
</dbReference>
<dbReference type="PANTHER" id="PTHR11439">
    <property type="entry name" value="GAG-POL-RELATED RETROTRANSPOSON"/>
    <property type="match status" value="1"/>
</dbReference>